<keyword evidence="1" id="KW-0812">Transmembrane</keyword>
<reference evidence="2 3" key="1">
    <citation type="submission" date="2023-12" db="EMBL/GenBank/DDBJ databases">
        <title>Blastococcus brunescens sp. nov., an actonobacterium isolated from sandstone collected in sahara desert.</title>
        <authorList>
            <person name="Gtari M."/>
            <person name="Ghodhbane F."/>
        </authorList>
    </citation>
    <scope>NUCLEOTIDE SEQUENCE [LARGE SCALE GENOMIC DNA]</scope>
    <source>
        <strain evidence="2 3">BMG 8361</strain>
    </source>
</reference>
<dbReference type="Proteomes" id="UP001324287">
    <property type="component" value="Chromosome"/>
</dbReference>
<keyword evidence="3" id="KW-1185">Reference proteome</keyword>
<dbReference type="EMBL" id="CP141261">
    <property type="protein sequence ID" value="WRL64001.1"/>
    <property type="molecule type" value="Genomic_DNA"/>
</dbReference>
<keyword evidence="1" id="KW-1133">Transmembrane helix</keyword>
<evidence type="ECO:0000313" key="2">
    <source>
        <dbReference type="EMBL" id="WRL64001.1"/>
    </source>
</evidence>
<keyword evidence="1" id="KW-0472">Membrane</keyword>
<feature type="transmembrane region" description="Helical" evidence="1">
    <location>
        <begin position="12"/>
        <end position="40"/>
    </location>
</feature>
<protein>
    <submittedName>
        <fullName evidence="2">Uncharacterized protein</fullName>
    </submittedName>
</protein>
<proteinExistence type="predicted"/>
<organism evidence="2 3">
    <name type="scientific">Blastococcus brunescens</name>
    <dbReference type="NCBI Taxonomy" id="1564165"/>
    <lineage>
        <taxon>Bacteria</taxon>
        <taxon>Bacillati</taxon>
        <taxon>Actinomycetota</taxon>
        <taxon>Actinomycetes</taxon>
        <taxon>Geodermatophilales</taxon>
        <taxon>Geodermatophilaceae</taxon>
        <taxon>Blastococcus</taxon>
    </lineage>
</organism>
<name>A0ABZ1AZK9_9ACTN</name>
<evidence type="ECO:0000313" key="3">
    <source>
        <dbReference type="Proteomes" id="UP001324287"/>
    </source>
</evidence>
<accession>A0ABZ1AZK9</accession>
<sequence>MNRVLAAARMQVVNPAMIFGIPWLVVGISFAINVAVWGLAELRDEPGPASPAVS</sequence>
<dbReference type="RefSeq" id="WP_324275331.1">
    <property type="nucleotide sequence ID" value="NZ_CP141261.1"/>
</dbReference>
<evidence type="ECO:0000256" key="1">
    <source>
        <dbReference type="SAM" id="Phobius"/>
    </source>
</evidence>
<gene>
    <name evidence="2" type="ORF">U6N30_31155</name>
</gene>